<accession>A0ABW3RYH8</accession>
<evidence type="ECO:0000256" key="2">
    <source>
        <dbReference type="SAM" id="Phobius"/>
    </source>
</evidence>
<sequence>MENVAKDKTRTVYKACRNIILVLIPSEVLLFYVKEWVWLFIGGLFLVLALIMTITYGKLLEGNIPHYRPGKGFWFYRLSPRGKRIRLTVSQCIMLLTIIVCWVLEYQIWYATAASVAGIYYVQFTLKRRIKQHTAMDGHSLLELEQRGLINLDEMVVGFYQDSTSWSRAPYDSKVFVITTDRLKMVRLKTSSEVEQYEIRLNDIMGLHIFNSGKYSGEKVITMKLVDGIILHLYLVGGSYQGSPEQFISSLLKALDQVKLNSGAMPEVSGKIMVSRSTDSSASDGSARSATPR</sequence>
<dbReference type="Proteomes" id="UP001597262">
    <property type="component" value="Unassembled WGS sequence"/>
</dbReference>
<feature type="compositionally biased region" description="Low complexity" evidence="1">
    <location>
        <begin position="275"/>
        <end position="293"/>
    </location>
</feature>
<evidence type="ECO:0000313" key="4">
    <source>
        <dbReference type="Proteomes" id="UP001597262"/>
    </source>
</evidence>
<feature type="transmembrane region" description="Helical" evidence="2">
    <location>
        <begin position="38"/>
        <end position="59"/>
    </location>
</feature>
<organism evidence="3 4">
    <name type="scientific">Paenibacillus puldeungensis</name>
    <dbReference type="NCBI Taxonomy" id="696536"/>
    <lineage>
        <taxon>Bacteria</taxon>
        <taxon>Bacillati</taxon>
        <taxon>Bacillota</taxon>
        <taxon>Bacilli</taxon>
        <taxon>Bacillales</taxon>
        <taxon>Paenibacillaceae</taxon>
        <taxon>Paenibacillus</taxon>
    </lineage>
</organism>
<keyword evidence="4" id="KW-1185">Reference proteome</keyword>
<feature type="transmembrane region" description="Helical" evidence="2">
    <location>
        <begin position="12"/>
        <end position="32"/>
    </location>
</feature>
<feature type="region of interest" description="Disordered" evidence="1">
    <location>
        <begin position="273"/>
        <end position="293"/>
    </location>
</feature>
<feature type="transmembrane region" description="Helical" evidence="2">
    <location>
        <begin position="108"/>
        <end position="126"/>
    </location>
</feature>
<keyword evidence="2" id="KW-1133">Transmembrane helix</keyword>
<dbReference type="EMBL" id="JBHTLM010000010">
    <property type="protein sequence ID" value="MFD1177613.1"/>
    <property type="molecule type" value="Genomic_DNA"/>
</dbReference>
<evidence type="ECO:0000313" key="3">
    <source>
        <dbReference type="EMBL" id="MFD1177613.1"/>
    </source>
</evidence>
<gene>
    <name evidence="3" type="ORF">ACFQ3W_15065</name>
</gene>
<keyword evidence="2" id="KW-0472">Membrane</keyword>
<protein>
    <submittedName>
        <fullName evidence="3">Uncharacterized protein</fullName>
    </submittedName>
</protein>
<dbReference type="RefSeq" id="WP_379320057.1">
    <property type="nucleotide sequence ID" value="NZ_JBHTLM010000010.1"/>
</dbReference>
<feature type="transmembrane region" description="Helical" evidence="2">
    <location>
        <begin position="85"/>
        <end position="102"/>
    </location>
</feature>
<reference evidence="4" key="1">
    <citation type="journal article" date="2019" name="Int. J. Syst. Evol. Microbiol.">
        <title>The Global Catalogue of Microorganisms (GCM) 10K type strain sequencing project: providing services to taxonomists for standard genome sequencing and annotation.</title>
        <authorList>
            <consortium name="The Broad Institute Genomics Platform"/>
            <consortium name="The Broad Institute Genome Sequencing Center for Infectious Disease"/>
            <person name="Wu L."/>
            <person name="Ma J."/>
        </authorList>
    </citation>
    <scope>NUCLEOTIDE SEQUENCE [LARGE SCALE GENOMIC DNA]</scope>
    <source>
        <strain evidence="4">CCUG 59189</strain>
    </source>
</reference>
<name>A0ABW3RYH8_9BACL</name>
<evidence type="ECO:0000256" key="1">
    <source>
        <dbReference type="SAM" id="MobiDB-lite"/>
    </source>
</evidence>
<keyword evidence="2" id="KW-0812">Transmembrane</keyword>
<comment type="caution">
    <text evidence="3">The sequence shown here is derived from an EMBL/GenBank/DDBJ whole genome shotgun (WGS) entry which is preliminary data.</text>
</comment>
<proteinExistence type="predicted"/>